<dbReference type="Pfam" id="PF08240">
    <property type="entry name" value="ADH_N"/>
    <property type="match status" value="1"/>
</dbReference>
<evidence type="ECO:0000259" key="2">
    <source>
        <dbReference type="Pfam" id="PF08240"/>
    </source>
</evidence>
<organism evidence="3">
    <name type="scientific">marine metagenome</name>
    <dbReference type="NCBI Taxonomy" id="408172"/>
    <lineage>
        <taxon>unclassified sequences</taxon>
        <taxon>metagenomes</taxon>
        <taxon>ecological metagenomes</taxon>
    </lineage>
</organism>
<dbReference type="AlphaFoldDB" id="A0A382R7L9"/>
<name>A0A382R7L9_9ZZZZ</name>
<feature type="domain" description="Alcohol dehydrogenase-like N-terminal" evidence="2">
    <location>
        <begin position="29"/>
        <end position="90"/>
    </location>
</feature>
<proteinExistence type="predicted"/>
<dbReference type="InterPro" id="IPR013154">
    <property type="entry name" value="ADH-like_N"/>
</dbReference>
<reference evidence="3" key="1">
    <citation type="submission" date="2018-05" db="EMBL/GenBank/DDBJ databases">
        <authorList>
            <person name="Lanie J.A."/>
            <person name="Ng W.-L."/>
            <person name="Kazmierczak K.M."/>
            <person name="Andrzejewski T.M."/>
            <person name="Davidsen T.M."/>
            <person name="Wayne K.J."/>
            <person name="Tettelin H."/>
            <person name="Glass J.I."/>
            <person name="Rusch D."/>
            <person name="Podicherti R."/>
            <person name="Tsui H.-C.T."/>
            <person name="Winkler M.E."/>
        </authorList>
    </citation>
    <scope>NUCLEOTIDE SEQUENCE</scope>
</reference>
<dbReference type="InterPro" id="IPR011032">
    <property type="entry name" value="GroES-like_sf"/>
</dbReference>
<feature type="non-terminal residue" evidence="3">
    <location>
        <position position="98"/>
    </location>
</feature>
<gene>
    <name evidence="3" type="ORF">METZ01_LOCUS346588</name>
</gene>
<accession>A0A382R7L9</accession>
<keyword evidence="1" id="KW-0521">NADP</keyword>
<sequence>MKAAWYQEVGPAKTVLRLGEHPVPEVPSGGVLVNVCASGVNPSDVKRRAGWLNGLMEYPEIIPHSDGAGVIMAVGDKVSKKRVGERVWVYNGQWERPM</sequence>
<protein>
    <recommendedName>
        <fullName evidence="2">Alcohol dehydrogenase-like N-terminal domain-containing protein</fullName>
    </recommendedName>
</protein>
<dbReference type="SUPFAM" id="SSF50129">
    <property type="entry name" value="GroES-like"/>
    <property type="match status" value="1"/>
</dbReference>
<dbReference type="Gene3D" id="3.90.180.10">
    <property type="entry name" value="Medium-chain alcohol dehydrogenases, catalytic domain"/>
    <property type="match status" value="1"/>
</dbReference>
<evidence type="ECO:0000256" key="1">
    <source>
        <dbReference type="ARBA" id="ARBA00022857"/>
    </source>
</evidence>
<evidence type="ECO:0000313" key="3">
    <source>
        <dbReference type="EMBL" id="SVC93734.1"/>
    </source>
</evidence>
<dbReference type="InterPro" id="IPR051603">
    <property type="entry name" value="Zinc-ADH_QOR/CCCR"/>
</dbReference>
<dbReference type="EMBL" id="UINC01119708">
    <property type="protein sequence ID" value="SVC93734.1"/>
    <property type="molecule type" value="Genomic_DNA"/>
</dbReference>
<dbReference type="PANTHER" id="PTHR44154:SF1">
    <property type="entry name" value="QUINONE OXIDOREDUCTASE"/>
    <property type="match status" value="1"/>
</dbReference>
<dbReference type="PANTHER" id="PTHR44154">
    <property type="entry name" value="QUINONE OXIDOREDUCTASE"/>
    <property type="match status" value="1"/>
</dbReference>